<evidence type="ECO:0000313" key="4">
    <source>
        <dbReference type="Proteomes" id="UP000095860"/>
    </source>
</evidence>
<evidence type="ECO:0000256" key="1">
    <source>
        <dbReference type="SAM" id="MobiDB-lite"/>
    </source>
</evidence>
<feature type="region of interest" description="Disordered" evidence="1">
    <location>
        <begin position="1"/>
        <end position="100"/>
    </location>
</feature>
<name>F8TC98_9ALPH</name>
<protein>
    <submittedName>
        <fullName evidence="2">ORF517 protein</fullName>
    </submittedName>
</protein>
<dbReference type="EMBL" id="MH939248">
    <property type="protein sequence ID" value="QEY02306.1"/>
    <property type="molecule type" value="Genomic_DNA"/>
</dbReference>
<dbReference type="KEGG" id="vg:80532860"/>
<dbReference type="EMBL" id="HQ840738">
    <property type="protein sequence ID" value="AEI00309.1"/>
    <property type="molecule type" value="Genomic_DNA"/>
</dbReference>
<keyword evidence="4" id="KW-1185">Reference proteome</keyword>
<gene>
    <name evidence="2" type="primary">ORF517</name>
</gene>
<dbReference type="GeneID" id="80532860"/>
<feature type="compositionally biased region" description="Basic residues" evidence="1">
    <location>
        <begin position="69"/>
        <end position="79"/>
    </location>
</feature>
<evidence type="ECO:0000313" key="2">
    <source>
        <dbReference type="EMBL" id="AEI00309.1"/>
    </source>
</evidence>
<evidence type="ECO:0000313" key="3">
    <source>
        <dbReference type="EMBL" id="QEY02306.1"/>
    </source>
</evidence>
<reference evidence="2 4" key="1">
    <citation type="journal article" date="2011" name="Virus Genes">
        <title>Comparative genomic sequence analysis of the Marek's disease vaccine strain SB-1.</title>
        <authorList>
            <person name="Spatz S.J."/>
            <person name="Schat K.A."/>
        </authorList>
    </citation>
    <scope>NUCLEOTIDE SEQUENCE [LARGE SCALE GENOMIC DNA]</scope>
    <source>
        <strain evidence="2">SB-1</strain>
    </source>
</reference>
<sequence>MEPPTAKSDGAAPDPDGDVNRTDPPLIVPQASELRPTFSESSRGSPTAVCPGTETAGAEPWPPGLRSPRPFRRPARLYRRIAIPRAAETAPPDPATSSAP</sequence>
<dbReference type="RefSeq" id="YP_010795700.1">
    <property type="nucleotide sequence ID" value="NC_075702.1"/>
</dbReference>
<reference evidence="3" key="2">
    <citation type="submission" date="2018-09" db="EMBL/GenBank/DDBJ databases">
        <title>Genomic sequence analysis of Gallid alphaherpesvirus 3 strain 301B/1.</title>
        <authorList>
            <person name="Kim T."/>
            <person name="Volkening J.D."/>
            <person name="Spatz S.J."/>
        </authorList>
    </citation>
    <scope>NUCLEOTIDE SEQUENCE</scope>
    <source>
        <strain evidence="3">301B/1</strain>
    </source>
</reference>
<proteinExistence type="predicted"/>
<feature type="compositionally biased region" description="Low complexity" evidence="1">
    <location>
        <begin position="80"/>
        <end position="100"/>
    </location>
</feature>
<dbReference type="Proteomes" id="UP000095860">
    <property type="component" value="Segment"/>
</dbReference>
<organism evidence="2 4">
    <name type="scientific">Gallid alphaherpesvirus 3</name>
    <dbReference type="NCBI Taxonomy" id="35250"/>
    <lineage>
        <taxon>Viruses</taxon>
        <taxon>Duplodnaviria</taxon>
        <taxon>Heunggongvirae</taxon>
        <taxon>Peploviricota</taxon>
        <taxon>Herviviricetes</taxon>
        <taxon>Herpesvirales</taxon>
        <taxon>Orthoherpesviridae</taxon>
        <taxon>Alphaherpesvirinae</taxon>
        <taxon>Mardivirus</taxon>
        <taxon>Mardivirus gallidalpha3</taxon>
    </lineage>
</organism>
<accession>F8TC98</accession>